<feature type="transmembrane region" description="Helical" evidence="1">
    <location>
        <begin position="41"/>
        <end position="65"/>
    </location>
</feature>
<proteinExistence type="predicted"/>
<keyword evidence="1" id="KW-0472">Membrane</keyword>
<gene>
    <name evidence="2" type="ORF">C7S16_0717</name>
</gene>
<evidence type="ECO:0000313" key="2">
    <source>
        <dbReference type="EMBL" id="MDW9256919.1"/>
    </source>
</evidence>
<protein>
    <submittedName>
        <fullName evidence="2">Uncharacterized protein</fullName>
    </submittedName>
</protein>
<dbReference type="EMBL" id="QXCT01000002">
    <property type="protein sequence ID" value="MDW9256919.1"/>
    <property type="molecule type" value="Genomic_DNA"/>
</dbReference>
<evidence type="ECO:0000256" key="1">
    <source>
        <dbReference type="SAM" id="Phobius"/>
    </source>
</evidence>
<sequence>MSAWTHAAPARQERLRALGQAEAAHPALAFTRGRWRFSARLLARAAALTKTCFALINAGISAFAAR</sequence>
<comment type="caution">
    <text evidence="2">The sequence shown here is derived from an EMBL/GenBank/DDBJ whole genome shotgun (WGS) entry which is preliminary data.</text>
</comment>
<dbReference type="AlphaFoldDB" id="A0AAW9D4W8"/>
<evidence type="ECO:0000313" key="3">
    <source>
        <dbReference type="Proteomes" id="UP001272137"/>
    </source>
</evidence>
<accession>A0AAW9D4W8</accession>
<reference evidence="2" key="1">
    <citation type="submission" date="2018-08" db="EMBL/GenBank/DDBJ databases">
        <title>Identification of Burkholderia cepacia strains that express a Burkholderia pseudomallei-like capsular polysaccharide.</title>
        <authorList>
            <person name="Burtnick M.N."/>
            <person name="Vongsouvath M."/>
            <person name="Newton P."/>
            <person name="Wuthiekanun V."/>
            <person name="Limmathurotsakul D."/>
            <person name="Brett P.J."/>
            <person name="Chantratita N."/>
            <person name="Dance D.A."/>
        </authorList>
    </citation>
    <scope>NUCLEOTIDE SEQUENCE</scope>
    <source>
        <strain evidence="2">SBXCC001</strain>
    </source>
</reference>
<keyword evidence="1" id="KW-0812">Transmembrane</keyword>
<organism evidence="2 3">
    <name type="scientific">Burkholderia thailandensis</name>
    <dbReference type="NCBI Taxonomy" id="57975"/>
    <lineage>
        <taxon>Bacteria</taxon>
        <taxon>Pseudomonadati</taxon>
        <taxon>Pseudomonadota</taxon>
        <taxon>Betaproteobacteria</taxon>
        <taxon>Burkholderiales</taxon>
        <taxon>Burkholderiaceae</taxon>
        <taxon>Burkholderia</taxon>
        <taxon>pseudomallei group</taxon>
    </lineage>
</organism>
<name>A0AAW9D4W8_BURTH</name>
<keyword evidence="1" id="KW-1133">Transmembrane helix</keyword>
<dbReference type="Proteomes" id="UP001272137">
    <property type="component" value="Unassembled WGS sequence"/>
</dbReference>